<dbReference type="SUPFAM" id="SSF47095">
    <property type="entry name" value="HMG-box"/>
    <property type="match status" value="1"/>
</dbReference>
<dbReference type="Gene3D" id="1.10.30.10">
    <property type="entry name" value="High mobility group box domain"/>
    <property type="match status" value="1"/>
</dbReference>
<reference evidence="9 10" key="1">
    <citation type="journal article" date="2005" name="Nature">
        <title>Genome sequencing and analysis of Aspergillus oryzae.</title>
        <authorList>
            <person name="Machida M."/>
            <person name="Asai K."/>
            <person name="Sano M."/>
            <person name="Tanaka T."/>
            <person name="Kumagai T."/>
            <person name="Terai G."/>
            <person name="Kusumoto K."/>
            <person name="Arima T."/>
            <person name="Akita O."/>
            <person name="Kashiwagi Y."/>
            <person name="Abe K."/>
            <person name="Gomi K."/>
            <person name="Horiuchi H."/>
            <person name="Kitamoto K."/>
            <person name="Kobayashi T."/>
            <person name="Takeuchi M."/>
            <person name="Denning D.W."/>
            <person name="Galagan J.E."/>
            <person name="Nierman W.C."/>
            <person name="Yu J."/>
            <person name="Archer D.B."/>
            <person name="Bennett J.W."/>
            <person name="Bhatnagar D."/>
            <person name="Cleveland T.E."/>
            <person name="Fedorova N.D."/>
            <person name="Gotoh O."/>
            <person name="Horikawa H."/>
            <person name="Hosoyama A."/>
            <person name="Ichinomiya M."/>
            <person name="Igarashi R."/>
            <person name="Iwashita K."/>
            <person name="Juvvadi P.R."/>
            <person name="Kato M."/>
            <person name="Kato Y."/>
            <person name="Kin T."/>
            <person name="Kokubun A."/>
            <person name="Maeda H."/>
            <person name="Maeyama N."/>
            <person name="Maruyama J."/>
            <person name="Nagasaki H."/>
            <person name="Nakajima T."/>
            <person name="Oda K."/>
            <person name="Okada K."/>
            <person name="Paulsen I."/>
            <person name="Sakamoto K."/>
            <person name="Sawano T."/>
            <person name="Takahashi M."/>
            <person name="Takase K."/>
            <person name="Terabayashi Y."/>
            <person name="Wortman J."/>
            <person name="Yamada O."/>
            <person name="Yamagata Y."/>
            <person name="Anazawa H."/>
            <person name="Hata Y."/>
            <person name="Koide Y."/>
            <person name="Komori T."/>
            <person name="Koyama Y."/>
            <person name="Minetoki T."/>
            <person name="Suharnan S."/>
            <person name="Tanaka A."/>
            <person name="Isono K."/>
            <person name="Kuhara S."/>
            <person name="Ogasawara N."/>
            <person name="Kikuchi H."/>
        </authorList>
    </citation>
    <scope>NUCLEOTIDE SEQUENCE [LARGE SCALE GENOMIC DNA]</scope>
    <source>
        <strain evidence="10">ATCC 42149 / RIB 40</strain>
    </source>
</reference>
<dbReference type="GO" id="GO:0000981">
    <property type="term" value="F:DNA-binding transcription factor activity, RNA polymerase II-specific"/>
    <property type="evidence" value="ECO:0007669"/>
    <property type="project" value="TreeGrafter"/>
</dbReference>
<feature type="DNA-binding region" description="HMG box" evidence="6">
    <location>
        <begin position="171"/>
        <end position="239"/>
    </location>
</feature>
<dbReference type="AlphaFoldDB" id="Q2UU55"/>
<name>Q2UU55_ASPOR</name>
<proteinExistence type="predicted"/>
<keyword evidence="2" id="KW-0805">Transcription regulation</keyword>
<dbReference type="PANTHER" id="PTHR45803:SF5">
    <property type="entry name" value="SOX100B"/>
    <property type="match status" value="1"/>
</dbReference>
<dbReference type="SMART" id="SM00398">
    <property type="entry name" value="HMG"/>
    <property type="match status" value="1"/>
</dbReference>
<evidence type="ECO:0000256" key="5">
    <source>
        <dbReference type="ARBA" id="ARBA00023242"/>
    </source>
</evidence>
<accession>Q2UU55</accession>
<evidence type="ECO:0000256" key="4">
    <source>
        <dbReference type="ARBA" id="ARBA00023163"/>
    </source>
</evidence>
<comment type="subcellular location">
    <subcellularLocation>
        <location evidence="1">Nucleus</location>
    </subcellularLocation>
</comment>
<dbReference type="EMBL" id="AP007150">
    <property type="protein sequence ID" value="BAE54910.1"/>
    <property type="molecule type" value="Genomic_DNA"/>
</dbReference>
<feature type="compositionally biased region" description="Basic and acidic residues" evidence="7">
    <location>
        <begin position="12"/>
        <end position="24"/>
    </location>
</feature>
<feature type="compositionally biased region" description="Polar residues" evidence="7">
    <location>
        <begin position="94"/>
        <end position="103"/>
    </location>
</feature>
<feature type="region of interest" description="Disordered" evidence="7">
    <location>
        <begin position="233"/>
        <end position="290"/>
    </location>
</feature>
<dbReference type="Pfam" id="PF00505">
    <property type="entry name" value="HMG_box"/>
    <property type="match status" value="1"/>
</dbReference>
<feature type="compositionally biased region" description="Polar residues" evidence="7">
    <location>
        <begin position="262"/>
        <end position="279"/>
    </location>
</feature>
<protein>
    <submittedName>
        <fullName evidence="9">DNA, SC009</fullName>
    </submittedName>
</protein>
<dbReference type="InterPro" id="IPR009071">
    <property type="entry name" value="HMG_box_dom"/>
</dbReference>
<organism evidence="9 10">
    <name type="scientific">Aspergillus oryzae (strain ATCC 42149 / RIB 40)</name>
    <name type="common">Yellow koji mold</name>
    <dbReference type="NCBI Taxonomy" id="510516"/>
    <lineage>
        <taxon>Eukaryota</taxon>
        <taxon>Fungi</taxon>
        <taxon>Dikarya</taxon>
        <taxon>Ascomycota</taxon>
        <taxon>Pezizomycotina</taxon>
        <taxon>Eurotiomycetes</taxon>
        <taxon>Eurotiomycetidae</taxon>
        <taxon>Eurotiales</taxon>
        <taxon>Aspergillaceae</taxon>
        <taxon>Aspergillus</taxon>
        <taxon>Aspergillus subgen. Circumdati</taxon>
    </lineage>
</organism>
<dbReference type="STRING" id="510516.Q2UU55"/>
<dbReference type="OMA" id="WQESHAN"/>
<dbReference type="GeneID" id="5988842"/>
<feature type="compositionally biased region" description="Basic and acidic residues" evidence="7">
    <location>
        <begin position="247"/>
        <end position="261"/>
    </location>
</feature>
<dbReference type="Proteomes" id="UP000006564">
    <property type="component" value="Chromosome 1"/>
</dbReference>
<keyword evidence="10" id="KW-1185">Reference proteome</keyword>
<evidence type="ECO:0000256" key="1">
    <source>
        <dbReference type="ARBA" id="ARBA00004123"/>
    </source>
</evidence>
<evidence type="ECO:0000259" key="8">
    <source>
        <dbReference type="PROSITE" id="PS50118"/>
    </source>
</evidence>
<evidence type="ECO:0000256" key="2">
    <source>
        <dbReference type="ARBA" id="ARBA00023015"/>
    </source>
</evidence>
<evidence type="ECO:0000256" key="7">
    <source>
        <dbReference type="SAM" id="MobiDB-lite"/>
    </source>
</evidence>
<keyword evidence="4" id="KW-0804">Transcription</keyword>
<dbReference type="GO" id="GO:0000978">
    <property type="term" value="F:RNA polymerase II cis-regulatory region sequence-specific DNA binding"/>
    <property type="evidence" value="ECO:0007669"/>
    <property type="project" value="TreeGrafter"/>
</dbReference>
<dbReference type="PROSITE" id="PS50118">
    <property type="entry name" value="HMG_BOX_2"/>
    <property type="match status" value="1"/>
</dbReference>
<feature type="region of interest" description="Disordered" evidence="7">
    <location>
        <begin position="94"/>
        <end position="136"/>
    </location>
</feature>
<dbReference type="PANTHER" id="PTHR45803">
    <property type="entry name" value="SOX100B"/>
    <property type="match status" value="1"/>
</dbReference>
<dbReference type="InterPro" id="IPR036910">
    <property type="entry name" value="HMG_box_dom_sf"/>
</dbReference>
<keyword evidence="3 6" id="KW-0238">DNA-binding</keyword>
<evidence type="ECO:0000256" key="3">
    <source>
        <dbReference type="ARBA" id="ARBA00023125"/>
    </source>
</evidence>
<keyword evidence="5 6" id="KW-0539">Nucleus</keyword>
<dbReference type="CDD" id="cd01389">
    <property type="entry name" value="HMG-box_ROX1-like"/>
    <property type="match status" value="1"/>
</dbReference>
<dbReference type="GO" id="GO:0005634">
    <property type="term" value="C:nucleus"/>
    <property type="evidence" value="ECO:0007669"/>
    <property type="project" value="UniProtKB-SubCell"/>
</dbReference>
<gene>
    <name evidence="9" type="ORF">AO090009000453</name>
</gene>
<evidence type="ECO:0000313" key="9">
    <source>
        <dbReference type="EMBL" id="BAE54910.1"/>
    </source>
</evidence>
<feature type="domain" description="HMG box" evidence="8">
    <location>
        <begin position="171"/>
        <end position="239"/>
    </location>
</feature>
<dbReference type="KEGG" id="aor:AO090009000453"/>
<dbReference type="HOGENOM" id="CLU_683295_0_0_1"/>
<dbReference type="RefSeq" id="XP_023088664.1">
    <property type="nucleotide sequence ID" value="XM_023235307.1"/>
</dbReference>
<evidence type="ECO:0000313" key="10">
    <source>
        <dbReference type="Proteomes" id="UP000006564"/>
    </source>
</evidence>
<evidence type="ECO:0000256" key="6">
    <source>
        <dbReference type="PROSITE-ProRule" id="PRU00267"/>
    </source>
</evidence>
<dbReference type="InterPro" id="IPR050917">
    <property type="entry name" value="SOX_TF"/>
</dbReference>
<sequence length="403" mass="44676">MVRGQLPSPPHSDGHPTPEPHRESCGIIHPLYAHDDILGAGMTMDHTQQAVAFESSNPPRYLANNGYLQQPMAAHSIQVNTPPSTSDECIVAERTSSAWPQRSANRKAKSGRGSGGRKPKTLHAGDGPSLPGPLSELTKHLTHVPIRDMESWVHRPIEVRRQEVTKKNGKVARPMNSFMLYRSAYTERTKKWLGQNNHQVVSVAVGHSWKMEPPEIRNKFEVLANIEKKNHVKAHPGYRFSPKKDHRRGDDRRNSRLDHTPDSSPGLGQTPRTMSTSEMESGWGSRDSTPIGFMEHGMPAGYLSSSWQTTNPASDLCPCTGSRCRWSARSTAARLPRQPEQWGRGSTLRQYSLSSHLARLACKQQLRCCLVATAGYGTLCSWRGFHAGYATDGGWSRGMGARP</sequence>
<feature type="compositionally biased region" description="Basic residues" evidence="7">
    <location>
        <begin position="104"/>
        <end position="121"/>
    </location>
</feature>
<feature type="region of interest" description="Disordered" evidence="7">
    <location>
        <begin position="1"/>
        <end position="24"/>
    </location>
</feature>